<feature type="domain" description="Radical SAM core" evidence="7">
    <location>
        <begin position="21"/>
        <end position="248"/>
    </location>
</feature>
<evidence type="ECO:0000256" key="5">
    <source>
        <dbReference type="ARBA" id="ARBA00023004"/>
    </source>
</evidence>
<protein>
    <submittedName>
        <fullName evidence="8">Radical SAM protein</fullName>
    </submittedName>
</protein>
<keyword evidence="9" id="KW-1185">Reference proteome</keyword>
<dbReference type="InterPro" id="IPR058240">
    <property type="entry name" value="rSAM_sf"/>
</dbReference>
<name>A0ABT4VG45_9HELI</name>
<dbReference type="PROSITE" id="PS51918">
    <property type="entry name" value="RADICAL_SAM"/>
    <property type="match status" value="1"/>
</dbReference>
<evidence type="ECO:0000259" key="7">
    <source>
        <dbReference type="PROSITE" id="PS51918"/>
    </source>
</evidence>
<gene>
    <name evidence="8" type="ORF">PF021_05470</name>
</gene>
<dbReference type="InterPro" id="IPR034391">
    <property type="entry name" value="AdoMet-like_SPASM_containing"/>
</dbReference>
<comment type="caution">
    <text evidence="8">The sequence shown here is derived from an EMBL/GenBank/DDBJ whole genome shotgun (WGS) entry which is preliminary data.</text>
</comment>
<dbReference type="Pfam" id="PF13186">
    <property type="entry name" value="SPASM"/>
    <property type="match status" value="1"/>
</dbReference>
<evidence type="ECO:0000256" key="4">
    <source>
        <dbReference type="ARBA" id="ARBA00022723"/>
    </source>
</evidence>
<dbReference type="InterPro" id="IPR013785">
    <property type="entry name" value="Aldolase_TIM"/>
</dbReference>
<dbReference type="Gene3D" id="3.20.20.70">
    <property type="entry name" value="Aldolase class I"/>
    <property type="match status" value="1"/>
</dbReference>
<evidence type="ECO:0000256" key="6">
    <source>
        <dbReference type="ARBA" id="ARBA00023014"/>
    </source>
</evidence>
<sequence length="310" mass="36392">MLKTKEDIAKRLNIKSYEEVLQFPKYFEFETINACNARCLMCTIDEWDGNPKKVVSDELWRKFVENVKPHKEWIEKITLTRDGEPLLDTKIAQRIKTLKEAGIKKVVIVTNAQALSKRKSQEILEAGIDEIYFSVDGYSKEAYEKIRVGLSYERVLENILYFIVLRDSNFPNTKIRLRMIEQEENMFESESWLSFWKSKVDLEKGDMVYVMPLHSWGNQLNTESIDKVEYMSSFACISPFSSMAIHYDGKVGICGVDYGSKHLLGDFSKSSIEYIWQEGFKKARELHLNSKRNDIWLCRGCDLWDRNYKY</sequence>
<dbReference type="SFLD" id="SFLDG01387">
    <property type="entry name" value="BtrN-like_SPASM_domain_contain"/>
    <property type="match status" value="1"/>
</dbReference>
<evidence type="ECO:0000256" key="2">
    <source>
        <dbReference type="ARBA" id="ARBA00022485"/>
    </source>
</evidence>
<dbReference type="SFLD" id="SFLDG01067">
    <property type="entry name" value="SPASM/twitch_domain_containing"/>
    <property type="match status" value="1"/>
</dbReference>
<reference evidence="8 9" key="1">
    <citation type="submission" date="2023-01" db="EMBL/GenBank/DDBJ databases">
        <title>Description of Helicobacter ibis sp. nov. isolated from faecal droppings of black-faced ibis (Theristicus melanopis).</title>
        <authorList>
            <person name="Lopez-Cantillo M."/>
            <person name="Vidal-Veuthey B."/>
            <person name="Mella A."/>
            <person name="De La Haba R."/>
            <person name="Collado L."/>
        </authorList>
    </citation>
    <scope>NUCLEOTIDE SEQUENCE [LARGE SCALE GENOMIC DNA]</scope>
    <source>
        <strain evidence="8 9">A82</strain>
    </source>
</reference>
<comment type="cofactor">
    <cofactor evidence="1">
        <name>[4Fe-4S] cluster</name>
        <dbReference type="ChEBI" id="CHEBI:49883"/>
    </cofactor>
</comment>
<evidence type="ECO:0000256" key="1">
    <source>
        <dbReference type="ARBA" id="ARBA00001966"/>
    </source>
</evidence>
<proteinExistence type="predicted"/>
<keyword evidence="4" id="KW-0479">Metal-binding</keyword>
<organism evidence="8 9">
    <name type="scientific">Helicobacter ibis</name>
    <dbReference type="NCBI Taxonomy" id="2962633"/>
    <lineage>
        <taxon>Bacteria</taxon>
        <taxon>Pseudomonadati</taxon>
        <taxon>Campylobacterota</taxon>
        <taxon>Epsilonproteobacteria</taxon>
        <taxon>Campylobacterales</taxon>
        <taxon>Helicobacteraceae</taxon>
        <taxon>Helicobacter</taxon>
    </lineage>
</organism>
<dbReference type="Pfam" id="PF04055">
    <property type="entry name" value="Radical_SAM"/>
    <property type="match status" value="1"/>
</dbReference>
<dbReference type="InterPro" id="IPR050377">
    <property type="entry name" value="Radical_SAM_PqqE_MftC-like"/>
</dbReference>
<accession>A0ABT4VG45</accession>
<keyword evidence="2" id="KW-0004">4Fe-4S</keyword>
<dbReference type="SUPFAM" id="SSF102114">
    <property type="entry name" value="Radical SAM enzymes"/>
    <property type="match status" value="1"/>
</dbReference>
<evidence type="ECO:0000256" key="3">
    <source>
        <dbReference type="ARBA" id="ARBA00022691"/>
    </source>
</evidence>
<dbReference type="Proteomes" id="UP001210261">
    <property type="component" value="Unassembled WGS sequence"/>
</dbReference>
<keyword evidence="5" id="KW-0408">Iron</keyword>
<dbReference type="PANTHER" id="PTHR11228:SF7">
    <property type="entry name" value="PQQA PEPTIDE CYCLASE"/>
    <property type="match status" value="1"/>
</dbReference>
<dbReference type="InterPro" id="IPR023885">
    <property type="entry name" value="4Fe4S-binding_SPASM_dom"/>
</dbReference>
<dbReference type="CDD" id="cd21109">
    <property type="entry name" value="SPASM"/>
    <property type="match status" value="1"/>
</dbReference>
<keyword evidence="6" id="KW-0411">Iron-sulfur</keyword>
<evidence type="ECO:0000313" key="9">
    <source>
        <dbReference type="Proteomes" id="UP001210261"/>
    </source>
</evidence>
<dbReference type="SFLD" id="SFLDS00029">
    <property type="entry name" value="Radical_SAM"/>
    <property type="match status" value="1"/>
</dbReference>
<dbReference type="CDD" id="cd01335">
    <property type="entry name" value="Radical_SAM"/>
    <property type="match status" value="1"/>
</dbReference>
<dbReference type="RefSeq" id="WP_271021419.1">
    <property type="nucleotide sequence ID" value="NZ_JAQHXR010000002.1"/>
</dbReference>
<evidence type="ECO:0000313" key="8">
    <source>
        <dbReference type="EMBL" id="MDA3969123.1"/>
    </source>
</evidence>
<dbReference type="InterPro" id="IPR007197">
    <property type="entry name" value="rSAM"/>
</dbReference>
<dbReference type="EMBL" id="JAQHXR010000002">
    <property type="protein sequence ID" value="MDA3969123.1"/>
    <property type="molecule type" value="Genomic_DNA"/>
</dbReference>
<dbReference type="PANTHER" id="PTHR11228">
    <property type="entry name" value="RADICAL SAM DOMAIN PROTEIN"/>
    <property type="match status" value="1"/>
</dbReference>
<keyword evidence="3" id="KW-0949">S-adenosyl-L-methionine</keyword>